<feature type="compositionally biased region" description="Basic and acidic residues" evidence="1">
    <location>
        <begin position="43"/>
        <end position="65"/>
    </location>
</feature>
<dbReference type="CDD" id="cd14361">
    <property type="entry name" value="UBA_HYPK"/>
    <property type="match status" value="1"/>
</dbReference>
<dbReference type="PANTHER" id="PTHR31184:SF2">
    <property type="entry name" value="HUNTINGTIN-INTERACTING PROTEIN K"/>
    <property type="match status" value="1"/>
</dbReference>
<organism evidence="3 4">
    <name type="scientific">Monilinia fructicola</name>
    <name type="common">Brown rot fungus</name>
    <name type="synonym">Ciboria fructicola</name>
    <dbReference type="NCBI Taxonomy" id="38448"/>
    <lineage>
        <taxon>Eukaryota</taxon>
        <taxon>Fungi</taxon>
        <taxon>Dikarya</taxon>
        <taxon>Ascomycota</taxon>
        <taxon>Pezizomycotina</taxon>
        <taxon>Leotiomycetes</taxon>
        <taxon>Helotiales</taxon>
        <taxon>Sclerotiniaceae</taxon>
        <taxon>Monilinia</taxon>
    </lineage>
</organism>
<feature type="domain" description="Nascent polypeptide-associated complex subunit alpha-like UBA" evidence="2">
    <location>
        <begin position="91"/>
        <end position="131"/>
    </location>
</feature>
<proteinExistence type="predicted"/>
<feature type="compositionally biased region" description="Basic and acidic residues" evidence="1">
    <location>
        <begin position="22"/>
        <end position="34"/>
    </location>
</feature>
<dbReference type="InterPro" id="IPR044034">
    <property type="entry name" value="NAC-like_UBA"/>
</dbReference>
<sequence length="172" mass="18749">MSESQPPAVVEGATTGDIDDEIPQKAKSAEDRKAAAALSSLDAPREDDSPSTKDIDQEAVRRAMDRLTGTKTTDGTVAKKGDEKKVVKKTVKVEAADVNLLVEHLELTKIKATDLLKTHDGDAVKALKAYITPDWCWIDGFAKWSISDIIIRSSVSRTLVGDPEQHYCINVM</sequence>
<dbReference type="InterPro" id="IPR052617">
    <property type="entry name" value="Huntingtin-int_K"/>
</dbReference>
<evidence type="ECO:0000259" key="2">
    <source>
        <dbReference type="Pfam" id="PF19026"/>
    </source>
</evidence>
<dbReference type="GO" id="GO:0050821">
    <property type="term" value="P:protein stabilization"/>
    <property type="evidence" value="ECO:0007669"/>
    <property type="project" value="TreeGrafter"/>
</dbReference>
<dbReference type="EMBL" id="VICG01000001">
    <property type="protein sequence ID" value="KAA8576347.1"/>
    <property type="molecule type" value="Genomic_DNA"/>
</dbReference>
<dbReference type="InterPro" id="IPR038922">
    <property type="entry name" value="HYPK_UBA"/>
</dbReference>
<dbReference type="Proteomes" id="UP000322873">
    <property type="component" value="Unassembled WGS sequence"/>
</dbReference>
<accession>A0A5M9K683</accession>
<dbReference type="AlphaFoldDB" id="A0A5M9K683"/>
<reference evidence="3 4" key="1">
    <citation type="submission" date="2019-06" db="EMBL/GenBank/DDBJ databases">
        <title>Genome Sequence of the Brown Rot Fungal Pathogen Monilinia fructicola.</title>
        <authorList>
            <person name="De Miccolis Angelini R.M."/>
            <person name="Landi L."/>
            <person name="Abate D."/>
            <person name="Pollastro S."/>
            <person name="Romanazzi G."/>
            <person name="Faretra F."/>
        </authorList>
    </citation>
    <scope>NUCLEOTIDE SEQUENCE [LARGE SCALE GENOMIC DNA]</scope>
    <source>
        <strain evidence="3 4">Mfrc123</strain>
    </source>
</reference>
<gene>
    <name evidence="3" type="ORF">EYC84_006481</name>
</gene>
<dbReference type="Pfam" id="PF19026">
    <property type="entry name" value="UBA_HYPK"/>
    <property type="match status" value="1"/>
</dbReference>
<dbReference type="PANTHER" id="PTHR31184">
    <property type="entry name" value="HUNTINGTIN-INTERACTING PROTEIN K FAMILY MEMBER"/>
    <property type="match status" value="1"/>
</dbReference>
<evidence type="ECO:0000313" key="4">
    <source>
        <dbReference type="Proteomes" id="UP000322873"/>
    </source>
</evidence>
<feature type="region of interest" description="Disordered" evidence="1">
    <location>
        <begin position="1"/>
        <end position="76"/>
    </location>
</feature>
<comment type="caution">
    <text evidence="3">The sequence shown here is derived from an EMBL/GenBank/DDBJ whole genome shotgun (WGS) entry which is preliminary data.</text>
</comment>
<protein>
    <recommendedName>
        <fullName evidence="2">Nascent polypeptide-associated complex subunit alpha-like UBA domain-containing protein</fullName>
    </recommendedName>
</protein>
<evidence type="ECO:0000256" key="1">
    <source>
        <dbReference type="SAM" id="MobiDB-lite"/>
    </source>
</evidence>
<name>A0A5M9K683_MONFR</name>
<dbReference type="GO" id="GO:0043066">
    <property type="term" value="P:negative regulation of apoptotic process"/>
    <property type="evidence" value="ECO:0007669"/>
    <property type="project" value="TreeGrafter"/>
</dbReference>
<dbReference type="VEuPathDB" id="FungiDB:MFRU_009g02340"/>
<evidence type="ECO:0000313" key="3">
    <source>
        <dbReference type="EMBL" id="KAA8576347.1"/>
    </source>
</evidence>
<keyword evidence="4" id="KW-1185">Reference proteome</keyword>